<accession>Q7WZP2</accession>
<dbReference type="PATRIC" id="fig|287.2003.peg.5421"/>
<protein>
    <submittedName>
        <fullName evidence="3">PilV</fullName>
    </submittedName>
</protein>
<dbReference type="NCBIfam" id="TIGR02532">
    <property type="entry name" value="IV_pilin_GFxxxE"/>
    <property type="match status" value="1"/>
</dbReference>
<dbReference type="InterPro" id="IPR012902">
    <property type="entry name" value="N_methyl_site"/>
</dbReference>
<sequence length="174" mass="18764">MSRETGFSMIEVLVALVLISIGVLGMVAMQGRTIQYTQESVQRNAAAMLASDLMEIMRADPDAVLNLRAQLREDSVYYKAKGSDFPAAPARCAPLPADAKERLGCWAQQASKDLPGASALLNSQFYICRSPTPGTCDNTKGSAIEIQVAWRAMDGACFNASDSTLCTYSVRSEL</sequence>
<dbReference type="InterPro" id="IPR054402">
    <property type="entry name" value="Tt1218-like_dom"/>
</dbReference>
<evidence type="ECO:0000313" key="3">
    <source>
        <dbReference type="EMBL" id="AAP81273.1"/>
    </source>
</evidence>
<dbReference type="NCBIfam" id="TIGR02523">
    <property type="entry name" value="type_IV_pilV"/>
    <property type="match status" value="1"/>
</dbReference>
<keyword evidence="1" id="KW-0472">Membrane</keyword>
<proteinExistence type="predicted"/>
<reference evidence="3" key="1">
    <citation type="journal article" date="2004" name="Proc. Natl. Acad. Sci. U.S.A.">
        <title>The broad host range pathogen Pseudomonas aeruginosa strain PA14 carries two pathogenicity islands harboring plant and animal virulence genes.</title>
        <authorList>
            <person name="He J."/>
            <person name="Baldini R.L."/>
            <person name="Deziel E."/>
            <person name="Saucier M."/>
            <person name="Zhang Q."/>
            <person name="Liberati N.T."/>
            <person name="Lee D."/>
            <person name="Urbach J."/>
            <person name="Goodman H.M."/>
            <person name="Rahme L.G."/>
        </authorList>
    </citation>
    <scope>NUCLEOTIDE SEQUENCE</scope>
    <source>
        <strain evidence="3">PA14</strain>
    </source>
</reference>
<feature type="domain" description="Type IV pilin Tt1218-like" evidence="2">
    <location>
        <begin position="28"/>
        <end position="79"/>
    </location>
</feature>
<feature type="transmembrane region" description="Helical" evidence="1">
    <location>
        <begin position="6"/>
        <end position="28"/>
    </location>
</feature>
<dbReference type="EMBL" id="HM119584">
    <property type="protein sequence ID" value="ADV78134.1"/>
    <property type="molecule type" value="Genomic_DNA"/>
</dbReference>
<dbReference type="Pfam" id="PF07963">
    <property type="entry name" value="N_methyl"/>
    <property type="match status" value="1"/>
</dbReference>
<dbReference type="InterPro" id="IPR013362">
    <property type="entry name" value="Pilus_4_PilV"/>
</dbReference>
<evidence type="ECO:0000256" key="1">
    <source>
        <dbReference type="SAM" id="Phobius"/>
    </source>
</evidence>
<organism evidence="3">
    <name type="scientific">Pseudomonas aeruginosa</name>
    <dbReference type="NCBI Taxonomy" id="287"/>
    <lineage>
        <taxon>Bacteria</taxon>
        <taxon>Pseudomonadati</taxon>
        <taxon>Pseudomonadota</taxon>
        <taxon>Gammaproteobacteria</taxon>
        <taxon>Pseudomonadales</taxon>
        <taxon>Pseudomonadaceae</taxon>
        <taxon>Pseudomonas</taxon>
    </lineage>
</organism>
<dbReference type="Pfam" id="PF22150">
    <property type="entry name" value="Tt1218-like"/>
    <property type="match status" value="1"/>
</dbReference>
<dbReference type="RefSeq" id="WP_003116261.1">
    <property type="nucleotide sequence ID" value="NZ_AP014651.1"/>
</dbReference>
<keyword evidence="1" id="KW-1133">Transmembrane helix</keyword>
<name>Q7WZP2_PSEAI</name>
<gene>
    <name evidence="3" type="primary">pilV</name>
</gene>
<keyword evidence="1" id="KW-0812">Transmembrane</keyword>
<dbReference type="AlphaFoldDB" id="Q7WZP2"/>
<evidence type="ECO:0000313" key="4">
    <source>
        <dbReference type="EMBL" id="ADV78134.1"/>
    </source>
</evidence>
<reference evidence="4" key="2">
    <citation type="journal article" date="2011" name="Environ. Microbiol.">
        <title>Evolutionary and functional diversity of the Pseudomonas type IVa pilin island.</title>
        <authorList>
            <person name="Giltner C.L."/>
            <person name="Rana N."/>
            <person name="Lunardo M.N."/>
            <person name="Hussain A.Q."/>
            <person name="Burrows L.L."/>
        </authorList>
    </citation>
    <scope>NUCLEOTIDE SEQUENCE</scope>
    <source>
        <strain evidence="4">0594</strain>
    </source>
</reference>
<evidence type="ECO:0000259" key="2">
    <source>
        <dbReference type="Pfam" id="PF22150"/>
    </source>
</evidence>
<dbReference type="EMBL" id="AY273871">
    <property type="protein sequence ID" value="AAP81273.1"/>
    <property type="molecule type" value="Genomic_DNA"/>
</dbReference>